<organism evidence="1">
    <name type="scientific">Arundo donax</name>
    <name type="common">Giant reed</name>
    <name type="synonym">Donax arundinaceus</name>
    <dbReference type="NCBI Taxonomy" id="35708"/>
    <lineage>
        <taxon>Eukaryota</taxon>
        <taxon>Viridiplantae</taxon>
        <taxon>Streptophyta</taxon>
        <taxon>Embryophyta</taxon>
        <taxon>Tracheophyta</taxon>
        <taxon>Spermatophyta</taxon>
        <taxon>Magnoliopsida</taxon>
        <taxon>Liliopsida</taxon>
        <taxon>Poales</taxon>
        <taxon>Poaceae</taxon>
        <taxon>PACMAD clade</taxon>
        <taxon>Arundinoideae</taxon>
        <taxon>Arundineae</taxon>
        <taxon>Arundo</taxon>
    </lineage>
</organism>
<evidence type="ECO:0000313" key="1">
    <source>
        <dbReference type="EMBL" id="JAD81117.1"/>
    </source>
</evidence>
<sequence length="79" mass="8880">MSRCSFLIWSRAFGLSERYLTAIIVVVDTVSYPEYIRVMSRSMICSSLSFVLVPSLPLKSASRMSSRAQPEDLRSAIIC</sequence>
<protein>
    <submittedName>
        <fullName evidence="1">Uncharacterized protein</fullName>
    </submittedName>
</protein>
<name>A0A0A9DBM3_ARUDO</name>
<dbReference type="AlphaFoldDB" id="A0A0A9DBM3"/>
<reference evidence="1" key="1">
    <citation type="submission" date="2014-09" db="EMBL/GenBank/DDBJ databases">
        <authorList>
            <person name="Magalhaes I.L.F."/>
            <person name="Oliveira U."/>
            <person name="Santos F.R."/>
            <person name="Vidigal T.H.D.A."/>
            <person name="Brescovit A.D."/>
            <person name="Santos A.J."/>
        </authorList>
    </citation>
    <scope>NUCLEOTIDE SEQUENCE</scope>
    <source>
        <tissue evidence="1">Shoot tissue taken approximately 20 cm above the soil surface</tissue>
    </source>
</reference>
<dbReference type="EMBL" id="GBRH01216778">
    <property type="protein sequence ID" value="JAD81117.1"/>
    <property type="molecule type" value="Transcribed_RNA"/>
</dbReference>
<accession>A0A0A9DBM3</accession>
<reference evidence="1" key="2">
    <citation type="journal article" date="2015" name="Data Brief">
        <title>Shoot transcriptome of the giant reed, Arundo donax.</title>
        <authorList>
            <person name="Barrero R.A."/>
            <person name="Guerrero F.D."/>
            <person name="Moolhuijzen P."/>
            <person name="Goolsby J.A."/>
            <person name="Tidwell J."/>
            <person name="Bellgard S.E."/>
            <person name="Bellgard M.I."/>
        </authorList>
    </citation>
    <scope>NUCLEOTIDE SEQUENCE</scope>
    <source>
        <tissue evidence="1">Shoot tissue taken approximately 20 cm above the soil surface</tissue>
    </source>
</reference>
<proteinExistence type="predicted"/>